<sequence>MAGKADKWIIVKNLGESIGFYQEVLGFKVNLLNKENGVAMALSPSQQSVLITEKKTEEELKDYLAPVFDKPEPGKCLYFGGSDLKSYREKVSDATKNKTSYVNKEWGDENFTVEDPDGYILSFWGGRELSTEEVLDFYEEAPERLKRAIEGLTEEELDLARAPGKWTIRQIVLHIVDSDATSLAGVKFALAEPGRTLNTNSYDPDVWAVGLDYASRPIEAEVKLFDGIRSHISGLLRHFPDALERSVKIPEGTEVKVIHRIRPLMGHALHHIDQILETRKVHGISSKEPVQQ</sequence>
<protein>
    <submittedName>
        <fullName evidence="2">Glyoxalase</fullName>
    </submittedName>
</protein>
<evidence type="ECO:0000313" key="2">
    <source>
        <dbReference type="EMBL" id="TLS38170.1"/>
    </source>
</evidence>
<dbReference type="InterPro" id="IPR029068">
    <property type="entry name" value="Glyas_Bleomycin-R_OHBP_Dase"/>
</dbReference>
<name>A0A5R9F7C8_9BACL</name>
<dbReference type="OrthoDB" id="9796039at2"/>
<dbReference type="EMBL" id="SWLG01000004">
    <property type="protein sequence ID" value="TLS38170.1"/>
    <property type="molecule type" value="Genomic_DNA"/>
</dbReference>
<dbReference type="Pfam" id="PF12867">
    <property type="entry name" value="DinB_2"/>
    <property type="match status" value="1"/>
</dbReference>
<reference evidence="2 3" key="1">
    <citation type="submission" date="2019-04" db="EMBL/GenBank/DDBJ databases">
        <title>Bacillus caeni sp. nov., a bacterium isolated from mangrove sediment.</title>
        <authorList>
            <person name="Huang H."/>
            <person name="Mo K."/>
            <person name="Hu Y."/>
        </authorList>
    </citation>
    <scope>NUCLEOTIDE SEQUENCE [LARGE SCALE GENOMIC DNA]</scope>
    <source>
        <strain evidence="2 3">HB172195</strain>
    </source>
</reference>
<dbReference type="AlphaFoldDB" id="A0A5R9F7C8"/>
<dbReference type="InterPro" id="IPR024775">
    <property type="entry name" value="DinB-like"/>
</dbReference>
<dbReference type="InterPro" id="IPR034660">
    <property type="entry name" value="DinB/YfiT-like"/>
</dbReference>
<dbReference type="Gene3D" id="3.10.180.10">
    <property type="entry name" value="2,3-Dihydroxybiphenyl 1,2-Dioxygenase, domain 1"/>
    <property type="match status" value="1"/>
</dbReference>
<dbReference type="Proteomes" id="UP000308230">
    <property type="component" value="Unassembled WGS sequence"/>
</dbReference>
<dbReference type="SUPFAM" id="SSF109854">
    <property type="entry name" value="DinB/YfiT-like putative metalloenzymes"/>
    <property type="match status" value="1"/>
</dbReference>
<dbReference type="SUPFAM" id="SSF54593">
    <property type="entry name" value="Glyoxalase/Bleomycin resistance protein/Dihydroxybiphenyl dioxygenase"/>
    <property type="match status" value="1"/>
</dbReference>
<organism evidence="2 3">
    <name type="scientific">Exobacillus caeni</name>
    <dbReference type="NCBI Taxonomy" id="2574798"/>
    <lineage>
        <taxon>Bacteria</taxon>
        <taxon>Bacillati</taxon>
        <taxon>Bacillota</taxon>
        <taxon>Bacilli</taxon>
        <taxon>Bacillales</taxon>
        <taxon>Guptibacillaceae</taxon>
        <taxon>Exobacillus</taxon>
    </lineage>
</organism>
<dbReference type="RefSeq" id="WP_138124409.1">
    <property type="nucleotide sequence ID" value="NZ_SWLG01000004.1"/>
</dbReference>
<keyword evidence="3" id="KW-1185">Reference proteome</keyword>
<dbReference type="Gene3D" id="1.20.120.450">
    <property type="entry name" value="dinb family like domain"/>
    <property type="match status" value="1"/>
</dbReference>
<evidence type="ECO:0000313" key="3">
    <source>
        <dbReference type="Proteomes" id="UP000308230"/>
    </source>
</evidence>
<gene>
    <name evidence="2" type="ORF">FCL54_06420</name>
</gene>
<feature type="domain" description="DinB-like" evidence="1">
    <location>
        <begin position="138"/>
        <end position="275"/>
    </location>
</feature>
<evidence type="ECO:0000259" key="1">
    <source>
        <dbReference type="Pfam" id="PF12867"/>
    </source>
</evidence>
<accession>A0A5R9F7C8</accession>
<proteinExistence type="predicted"/>
<comment type="caution">
    <text evidence="2">The sequence shown here is derived from an EMBL/GenBank/DDBJ whole genome shotgun (WGS) entry which is preliminary data.</text>
</comment>